<feature type="domain" description="Response regulatory" evidence="2">
    <location>
        <begin position="2"/>
        <end position="118"/>
    </location>
</feature>
<dbReference type="InterPro" id="IPR052048">
    <property type="entry name" value="ST_Response_Regulator"/>
</dbReference>
<dbReference type="InterPro" id="IPR011006">
    <property type="entry name" value="CheY-like_superfamily"/>
</dbReference>
<evidence type="ECO:0000313" key="3">
    <source>
        <dbReference type="EMBL" id="ANZ66292.1"/>
    </source>
</evidence>
<keyword evidence="1" id="KW-0597">Phosphoprotein</keyword>
<dbReference type="Pfam" id="PF00072">
    <property type="entry name" value="Response_reg"/>
    <property type="match status" value="1"/>
</dbReference>
<evidence type="ECO:0000313" key="4">
    <source>
        <dbReference type="Proteomes" id="UP000093267"/>
    </source>
</evidence>
<dbReference type="STRING" id="240427.AYR62_12280"/>
<dbReference type="Gene3D" id="3.40.50.2300">
    <property type="match status" value="1"/>
</dbReference>
<dbReference type="InterPro" id="IPR001789">
    <property type="entry name" value="Sig_transdc_resp-reg_receiver"/>
</dbReference>
<name>A0A1B2IW79_9LACO</name>
<dbReference type="PROSITE" id="PS50110">
    <property type="entry name" value="RESPONSE_REGULATORY"/>
    <property type="match status" value="1"/>
</dbReference>
<reference evidence="3 4" key="1">
    <citation type="submission" date="2016-03" db="EMBL/GenBank/DDBJ databases">
        <title>Pediococcus and Lactobacillus from brewery environment - whole genome sequencing and assembly.</title>
        <authorList>
            <person name="Behr J."/>
            <person name="Geissler A.J."/>
            <person name="Vogel R.F."/>
        </authorList>
    </citation>
    <scope>NUCLEOTIDE SEQUENCE [LARGE SCALE GENOMIC DNA]</scope>
    <source>
        <strain evidence="3 4">TMW 1.1995</strain>
    </source>
</reference>
<keyword evidence="4" id="KW-1185">Reference proteome</keyword>
<evidence type="ECO:0000259" key="2">
    <source>
        <dbReference type="PROSITE" id="PS50110"/>
    </source>
</evidence>
<dbReference type="GO" id="GO:0000160">
    <property type="term" value="P:phosphorelay signal transduction system"/>
    <property type="evidence" value="ECO:0007669"/>
    <property type="project" value="InterPro"/>
</dbReference>
<protein>
    <recommendedName>
        <fullName evidence="2">Response regulatory domain-containing protein</fullName>
    </recommendedName>
</protein>
<dbReference type="SMART" id="SM00448">
    <property type="entry name" value="REC"/>
    <property type="match status" value="1"/>
</dbReference>
<dbReference type="SUPFAM" id="SSF52172">
    <property type="entry name" value="CheY-like"/>
    <property type="match status" value="1"/>
</dbReference>
<dbReference type="Pfam" id="PF08664">
    <property type="entry name" value="YcbB"/>
    <property type="match status" value="1"/>
</dbReference>
<dbReference type="EMBL" id="CP014924">
    <property type="protein sequence ID" value="ANZ66292.1"/>
    <property type="molecule type" value="Genomic_DNA"/>
</dbReference>
<dbReference type="OrthoDB" id="9780153at2"/>
<organism evidence="3 4">
    <name type="scientific">Secundilactobacillus paracollinoides</name>
    <dbReference type="NCBI Taxonomy" id="240427"/>
    <lineage>
        <taxon>Bacteria</taxon>
        <taxon>Bacillati</taxon>
        <taxon>Bacillota</taxon>
        <taxon>Bacilli</taxon>
        <taxon>Lactobacillales</taxon>
        <taxon>Lactobacillaceae</taxon>
        <taxon>Secundilactobacillus</taxon>
    </lineage>
</organism>
<proteinExistence type="predicted"/>
<dbReference type="InterPro" id="IPR013972">
    <property type="entry name" value="YcbB"/>
</dbReference>
<accession>A0A1B2IW79</accession>
<evidence type="ECO:0000256" key="1">
    <source>
        <dbReference type="PROSITE-ProRule" id="PRU00169"/>
    </source>
</evidence>
<gene>
    <name evidence="3" type="ORF">AYR63_03505</name>
</gene>
<dbReference type="PANTHER" id="PTHR43228:SF8">
    <property type="entry name" value="TRANSCRIPTIONAL REGULATORY PROTEIN GLNL"/>
    <property type="match status" value="1"/>
</dbReference>
<dbReference type="PANTHER" id="PTHR43228">
    <property type="entry name" value="TWO-COMPONENT RESPONSE REGULATOR"/>
    <property type="match status" value="1"/>
</dbReference>
<dbReference type="Proteomes" id="UP000093267">
    <property type="component" value="Chromosome"/>
</dbReference>
<sequence>MNFYIVDDDPSIPMILTQILEQNADNTVVGTAPNAKQALSEIMMLNVDIVLVDLLMPEISGIDLIKRLKQLKSQLRFVMISQVRDSQLRAQAYEAGIEFFIDKPINVIEVKTVIEKVIQNIQITSKLNDIQSLVGGVNIATTPPINQYETEKEKMLSILRFFGITSEAGSSDILAISQIMLEQNIAFRDIDFNSQYHIDEHEKKILFQRIRRAIKTGLSNLANLMLDDMGDELVVEYANALFDYKNVRTEAQFLQGDRASGGKTSLKHFFDGLVQESQSH</sequence>
<dbReference type="RefSeq" id="WP_065901666.1">
    <property type="nucleotide sequence ID" value="NZ_CP014912.1"/>
</dbReference>
<dbReference type="AlphaFoldDB" id="A0A1B2IW79"/>
<feature type="modified residue" description="4-aspartylphosphate" evidence="1">
    <location>
        <position position="53"/>
    </location>
</feature>